<evidence type="ECO:0008006" key="2">
    <source>
        <dbReference type="Google" id="ProtNLM"/>
    </source>
</evidence>
<dbReference type="GeneID" id="301470856"/>
<dbReference type="Gene3D" id="3.40.50.450">
    <property type="match status" value="1"/>
</dbReference>
<reference evidence="1" key="1">
    <citation type="submission" date="2024-07" db="EMBL/GenBank/DDBJ databases">
        <authorList>
            <person name="Yu S.T."/>
        </authorList>
    </citation>
    <scope>NUCLEOTIDE SEQUENCE</scope>
    <source>
        <strain evidence="1">R39</strain>
    </source>
</reference>
<protein>
    <recommendedName>
        <fullName evidence="2">DUF1273 family protein</fullName>
    </recommendedName>
</protein>
<dbReference type="RefSeq" id="WP_234544265.1">
    <property type="nucleotide sequence ID" value="NZ_CP163441.1"/>
</dbReference>
<dbReference type="AlphaFoldDB" id="A0AB39QVQ6"/>
<evidence type="ECO:0000313" key="1">
    <source>
        <dbReference type="EMBL" id="XDQ47578.1"/>
    </source>
</evidence>
<dbReference type="EMBL" id="CP163441">
    <property type="protein sequence ID" value="XDQ47578.1"/>
    <property type="molecule type" value="Genomic_DNA"/>
</dbReference>
<gene>
    <name evidence="1" type="ORF">AB5J52_37820</name>
</gene>
<organism evidence="1">
    <name type="scientific">Streptomyces sp. R39</name>
    <dbReference type="NCBI Taxonomy" id="3238631"/>
    <lineage>
        <taxon>Bacteria</taxon>
        <taxon>Bacillati</taxon>
        <taxon>Actinomycetota</taxon>
        <taxon>Actinomycetes</taxon>
        <taxon>Kitasatosporales</taxon>
        <taxon>Streptomycetaceae</taxon>
        <taxon>Streptomyces</taxon>
    </lineage>
</organism>
<name>A0AB39QVQ6_9ACTN</name>
<sequence length="168" mass="18078">MIAVVGHEDLAPWTLALLEEELRARLARCAEAGWTGMVRVGQGLPVAFGRAAKQAGLALVTVVPTLNRVPALLRERDWRAAGELLLLSEQVRLLEYDPADRDACVGADERLLRACARVLAIWDGTASNGRDRTAHLVAYARSHGIDVEVLWPAGAERVGGPEVAEAPS</sequence>
<proteinExistence type="predicted"/>
<accession>A0AB39QVQ6</accession>